<gene>
    <name evidence="1" type="ORF">L6452_40522</name>
</gene>
<evidence type="ECO:0000313" key="1">
    <source>
        <dbReference type="EMBL" id="KAI3669291.1"/>
    </source>
</evidence>
<organism evidence="1 2">
    <name type="scientific">Arctium lappa</name>
    <name type="common">Greater burdock</name>
    <name type="synonym">Lappa major</name>
    <dbReference type="NCBI Taxonomy" id="4217"/>
    <lineage>
        <taxon>Eukaryota</taxon>
        <taxon>Viridiplantae</taxon>
        <taxon>Streptophyta</taxon>
        <taxon>Embryophyta</taxon>
        <taxon>Tracheophyta</taxon>
        <taxon>Spermatophyta</taxon>
        <taxon>Magnoliopsida</taxon>
        <taxon>eudicotyledons</taxon>
        <taxon>Gunneridae</taxon>
        <taxon>Pentapetalae</taxon>
        <taxon>asterids</taxon>
        <taxon>campanulids</taxon>
        <taxon>Asterales</taxon>
        <taxon>Asteraceae</taxon>
        <taxon>Carduoideae</taxon>
        <taxon>Cardueae</taxon>
        <taxon>Arctiinae</taxon>
        <taxon>Arctium</taxon>
    </lineage>
</organism>
<keyword evidence="2" id="KW-1185">Reference proteome</keyword>
<name>A0ACB8XMZ9_ARCLA</name>
<protein>
    <submittedName>
        <fullName evidence="1">Uncharacterized protein</fullName>
    </submittedName>
</protein>
<reference evidence="2" key="1">
    <citation type="journal article" date="2022" name="Mol. Ecol. Resour.">
        <title>The genomes of chicory, endive, great burdock and yacon provide insights into Asteraceae palaeo-polyploidization history and plant inulin production.</title>
        <authorList>
            <person name="Fan W."/>
            <person name="Wang S."/>
            <person name="Wang H."/>
            <person name="Wang A."/>
            <person name="Jiang F."/>
            <person name="Liu H."/>
            <person name="Zhao H."/>
            <person name="Xu D."/>
            <person name="Zhang Y."/>
        </authorList>
    </citation>
    <scope>NUCLEOTIDE SEQUENCE [LARGE SCALE GENOMIC DNA]</scope>
    <source>
        <strain evidence="2">cv. Niubang</strain>
    </source>
</reference>
<reference evidence="1 2" key="2">
    <citation type="journal article" date="2022" name="Mol. Ecol. Resour.">
        <title>The genomes of chicory, endive, great burdock and yacon provide insights into Asteraceae paleo-polyploidization history and plant inulin production.</title>
        <authorList>
            <person name="Fan W."/>
            <person name="Wang S."/>
            <person name="Wang H."/>
            <person name="Wang A."/>
            <person name="Jiang F."/>
            <person name="Liu H."/>
            <person name="Zhao H."/>
            <person name="Xu D."/>
            <person name="Zhang Y."/>
        </authorList>
    </citation>
    <scope>NUCLEOTIDE SEQUENCE [LARGE SCALE GENOMIC DNA]</scope>
    <source>
        <strain evidence="2">cv. Niubang</strain>
    </source>
</reference>
<sequence>MFIETSAKAGFNIKIVVALLGMETPSTKQENMVDNSFSQEVAKTNNDNSSMIMSDAENIIIDKQVDDEEKSNMDGRKHKSIVEVKGSYECDKRCEDMLKRMEDMLKRMEEIQEGMFRRSEEYKELVGDQSWYLLDPSELEP</sequence>
<comment type="caution">
    <text evidence="1">The sequence shown here is derived from an EMBL/GenBank/DDBJ whole genome shotgun (WGS) entry which is preliminary data.</text>
</comment>
<proteinExistence type="predicted"/>
<accession>A0ACB8XMZ9</accession>
<dbReference type="Proteomes" id="UP001055879">
    <property type="component" value="Linkage Group LG16"/>
</dbReference>
<evidence type="ECO:0000313" key="2">
    <source>
        <dbReference type="Proteomes" id="UP001055879"/>
    </source>
</evidence>
<dbReference type="EMBL" id="CM042062">
    <property type="protein sequence ID" value="KAI3669291.1"/>
    <property type="molecule type" value="Genomic_DNA"/>
</dbReference>